<sequence length="775" mass="86596">MDRHFKDGAWPFGYAGESKDVPVPSGNAIVQISKILGRADEQVGEYSFGGQAKPLPAALGLAVDGVGSIPVPITEERAQKLMSVCEKASSGDNLDVKKDENVQSAQLSFDNMMWQDGIAALTATIADRLGYPDITLESKLYKLQISGEQGHFVRNLSTEREDDAIATLVIQLPSAVEGGDLVIRRGGEMKKRHDFGKSEGTAAFLPHYAIHYPDAEHTVEMLTKGYRLALLYSLHLPVTMRHREKSHDVPLSEDLASAIISMDLEDDFFALLLSHENTSNNMKRLGIKALTGIDNVIVHALEEANTFVPADRKLKFFLVRLTHQLCHKAEDIFDRQGTHSESMRWYDTSGECLGNVSKSTLPLNFLNPTRETLGHLWGRYAVSIEDKHRRRTTEYAPYAIVAWPAAQHEEKAMAFMPVDAAIEAVYARKSIDGETLRKLLCDIGAKLDAIGTNYNRDELSVKSCRLICEMLVDAGNSELVKQFFKDASSKSSCLKSSIPVFAPPFGRLENNHLLVPAITKIVRTFDWNDYGSELLHRFGCWNEMEMALRVADGLETGAAQDALLQKAVCLVRQDKLFSSKAAWIFVKWAIRGGRVYVAMFSEIDPSLLGPVVEQSLPFLGSISTTSNGSLVDLVAILPKRIQWLTGQIELLDKPFSWKMPDAKFAENPKVEAFLRGPDFIMKVTKGMHKFKSFQDANNYAAKWTREDQVNASFETEASSMNADAVVTITKTRKWFEERQRRLLTYKAELNRLQEHCEGHCEGDTNGGDEKRVRLE</sequence>
<evidence type="ECO:0000313" key="1">
    <source>
        <dbReference type="EMBL" id="KAF4031486.1"/>
    </source>
</evidence>
<dbReference type="Proteomes" id="UP000602510">
    <property type="component" value="Unassembled WGS sequence"/>
</dbReference>
<proteinExistence type="predicted"/>
<keyword evidence="1" id="KW-0223">Dioxygenase</keyword>
<keyword evidence="2" id="KW-1185">Reference proteome</keyword>
<gene>
    <name evidence="1" type="ORF">GN244_ATG16654</name>
</gene>
<dbReference type="AlphaFoldDB" id="A0A833S2Z0"/>
<organism evidence="1 2">
    <name type="scientific">Phytophthora infestans</name>
    <name type="common">Potato late blight agent</name>
    <name type="synonym">Botrytis infestans</name>
    <dbReference type="NCBI Taxonomy" id="4787"/>
    <lineage>
        <taxon>Eukaryota</taxon>
        <taxon>Sar</taxon>
        <taxon>Stramenopiles</taxon>
        <taxon>Oomycota</taxon>
        <taxon>Peronosporomycetes</taxon>
        <taxon>Peronosporales</taxon>
        <taxon>Peronosporaceae</taxon>
        <taxon>Phytophthora</taxon>
    </lineage>
</organism>
<reference evidence="1" key="1">
    <citation type="submission" date="2020-04" db="EMBL/GenBank/DDBJ databases">
        <title>Hybrid Assembly of Korean Phytophthora infestans isolates.</title>
        <authorList>
            <person name="Prokchorchik M."/>
            <person name="Lee Y."/>
            <person name="Seo J."/>
            <person name="Cho J.-H."/>
            <person name="Park Y.-E."/>
            <person name="Jang D.-C."/>
            <person name="Im J.-S."/>
            <person name="Choi J.-G."/>
            <person name="Park H.-J."/>
            <person name="Lee G.-B."/>
            <person name="Lee Y.-G."/>
            <person name="Hong S.-Y."/>
            <person name="Cho K."/>
            <person name="Sohn K.H."/>
        </authorList>
    </citation>
    <scope>NUCLEOTIDE SEQUENCE</scope>
    <source>
        <strain evidence="1">KR_1_A1</strain>
    </source>
</reference>
<dbReference type="PANTHER" id="PTHR33099">
    <property type="entry name" value="FE2OG DIOXYGENASE DOMAIN-CONTAINING PROTEIN"/>
    <property type="match status" value="1"/>
</dbReference>
<accession>A0A833S2Z0</accession>
<dbReference type="GO" id="GO:0051213">
    <property type="term" value="F:dioxygenase activity"/>
    <property type="evidence" value="ECO:0007669"/>
    <property type="project" value="UniProtKB-KW"/>
</dbReference>
<dbReference type="Gene3D" id="2.60.120.620">
    <property type="entry name" value="q2cbj1_9rhob like domain"/>
    <property type="match status" value="1"/>
</dbReference>
<protein>
    <submittedName>
        <fullName evidence="1">Putative Fe2OG dioxygenase domain-containing protein</fullName>
    </submittedName>
</protein>
<comment type="caution">
    <text evidence="1">The sequence shown here is derived from an EMBL/GenBank/DDBJ whole genome shotgun (WGS) entry which is preliminary data.</text>
</comment>
<dbReference type="EMBL" id="WSZM01000574">
    <property type="protein sequence ID" value="KAF4031486.1"/>
    <property type="molecule type" value="Genomic_DNA"/>
</dbReference>
<name>A0A833S2Z0_PHYIN</name>
<keyword evidence="1" id="KW-0560">Oxidoreductase</keyword>
<dbReference type="PANTHER" id="PTHR33099:SF7">
    <property type="entry name" value="MYND-TYPE DOMAIN-CONTAINING PROTEIN"/>
    <property type="match status" value="1"/>
</dbReference>
<evidence type="ECO:0000313" key="2">
    <source>
        <dbReference type="Proteomes" id="UP000602510"/>
    </source>
</evidence>